<protein>
    <recommendedName>
        <fullName evidence="1">Knr4/Smi1-like domain-containing protein</fullName>
    </recommendedName>
</protein>
<dbReference type="AlphaFoldDB" id="A0A1F5E8S1"/>
<dbReference type="Proteomes" id="UP000177006">
    <property type="component" value="Unassembled WGS sequence"/>
</dbReference>
<proteinExistence type="predicted"/>
<evidence type="ECO:0000259" key="1">
    <source>
        <dbReference type="Pfam" id="PF09346"/>
    </source>
</evidence>
<gene>
    <name evidence="2" type="ORF">A2160_03425</name>
</gene>
<dbReference type="InterPro" id="IPR018958">
    <property type="entry name" value="Knr4/Smi1-like_dom"/>
</dbReference>
<dbReference type="SUPFAM" id="SSF160631">
    <property type="entry name" value="SMI1/KNR4-like"/>
    <property type="match status" value="1"/>
</dbReference>
<dbReference type="Pfam" id="PF09346">
    <property type="entry name" value="SMI1_KNR4"/>
    <property type="match status" value="1"/>
</dbReference>
<organism evidence="2 3">
    <name type="scientific">Candidatus Beckwithbacteria bacterium RBG_13_42_9</name>
    <dbReference type="NCBI Taxonomy" id="1797457"/>
    <lineage>
        <taxon>Bacteria</taxon>
        <taxon>Candidatus Beckwithiibacteriota</taxon>
    </lineage>
</organism>
<dbReference type="InterPro" id="IPR037883">
    <property type="entry name" value="Knr4/Smi1-like_sf"/>
</dbReference>
<evidence type="ECO:0000313" key="3">
    <source>
        <dbReference type="Proteomes" id="UP000177006"/>
    </source>
</evidence>
<comment type="caution">
    <text evidence="2">The sequence shown here is derived from an EMBL/GenBank/DDBJ whole genome shotgun (WGS) entry which is preliminary data.</text>
</comment>
<accession>A0A1F5E8S1</accession>
<dbReference type="EMBL" id="MEZK01000005">
    <property type="protein sequence ID" value="OGD63710.1"/>
    <property type="molecule type" value="Genomic_DNA"/>
</dbReference>
<sequence length="106" mass="12006">MAKYPDKGKYIEDERFVNGLHLYGTSGLIKSQDGYSYNPIKKEQIDEWPKEYVVIADDGADPYVIDLSQSDGEDAPILFAYHGEGNWDFQESAPSFAEFLQSLNMS</sequence>
<feature type="domain" description="Knr4/Smi1-like" evidence="1">
    <location>
        <begin position="14"/>
        <end position="101"/>
    </location>
</feature>
<evidence type="ECO:0000313" key="2">
    <source>
        <dbReference type="EMBL" id="OGD63710.1"/>
    </source>
</evidence>
<dbReference type="Gene3D" id="3.40.1580.10">
    <property type="entry name" value="SMI1/KNR4-like"/>
    <property type="match status" value="1"/>
</dbReference>
<reference evidence="2 3" key="1">
    <citation type="journal article" date="2016" name="Nat. Commun.">
        <title>Thousands of microbial genomes shed light on interconnected biogeochemical processes in an aquifer system.</title>
        <authorList>
            <person name="Anantharaman K."/>
            <person name="Brown C.T."/>
            <person name="Hug L.A."/>
            <person name="Sharon I."/>
            <person name="Castelle C.J."/>
            <person name="Probst A.J."/>
            <person name="Thomas B.C."/>
            <person name="Singh A."/>
            <person name="Wilkins M.J."/>
            <person name="Karaoz U."/>
            <person name="Brodie E.L."/>
            <person name="Williams K.H."/>
            <person name="Hubbard S.S."/>
            <person name="Banfield J.F."/>
        </authorList>
    </citation>
    <scope>NUCLEOTIDE SEQUENCE [LARGE SCALE GENOMIC DNA]</scope>
</reference>
<name>A0A1F5E8S1_9BACT</name>